<dbReference type="GO" id="GO:0004861">
    <property type="term" value="F:cyclin-dependent protein serine/threonine kinase inhibitor activity"/>
    <property type="evidence" value="ECO:0007669"/>
    <property type="project" value="InterPro"/>
</dbReference>
<name>A0A0M3ICL1_ASCLU</name>
<evidence type="ECO:0000256" key="3">
    <source>
        <dbReference type="ARBA" id="ARBA00023013"/>
    </source>
</evidence>
<feature type="domain" description="Cyclin-dependent kinase inhibitor" evidence="8">
    <location>
        <begin position="145"/>
        <end position="196"/>
    </location>
</feature>
<proteinExistence type="inferred from homology"/>
<reference evidence="10" key="1">
    <citation type="submission" date="2017-02" db="UniProtKB">
        <authorList>
            <consortium name="WormBaseParasite"/>
        </authorList>
    </citation>
    <scope>IDENTIFICATION</scope>
</reference>
<evidence type="ECO:0000313" key="9">
    <source>
        <dbReference type="Proteomes" id="UP000036681"/>
    </source>
</evidence>
<dbReference type="GO" id="GO:0005634">
    <property type="term" value="C:nucleus"/>
    <property type="evidence" value="ECO:0007669"/>
    <property type="project" value="UniProtKB-SubCell"/>
</dbReference>
<keyword evidence="3" id="KW-0649">Protein kinase inhibitor</keyword>
<evidence type="ECO:0000256" key="5">
    <source>
        <dbReference type="ARBA" id="ARBA00023306"/>
    </source>
</evidence>
<feature type="region of interest" description="Disordered" evidence="6">
    <location>
        <begin position="288"/>
        <end position="313"/>
    </location>
</feature>
<dbReference type="AlphaFoldDB" id="A0A0M3ICL1"/>
<feature type="transmembrane region" description="Helical" evidence="7">
    <location>
        <begin position="333"/>
        <end position="354"/>
    </location>
</feature>
<dbReference type="Gene3D" id="4.10.365.10">
    <property type="entry name" value="p27"/>
    <property type="match status" value="1"/>
</dbReference>
<accession>A0A0M3ICL1</accession>
<evidence type="ECO:0000313" key="10">
    <source>
        <dbReference type="WBParaSite" id="ALUE_0001563901-mRNA-1"/>
    </source>
</evidence>
<dbReference type="GO" id="GO:0051726">
    <property type="term" value="P:regulation of cell cycle"/>
    <property type="evidence" value="ECO:0007669"/>
    <property type="project" value="InterPro"/>
</dbReference>
<sequence>MRKKTRLRPPRTLTTIWLRIASFIDRLYHKQSRVFIHSTMRKKTRLRPPRTLTTVSGSAGSSKSNLYNLYYFFNRYIFVDVSLRLSMNTTKKKDPARRCLFGKPGKEEVDAWLIDSLKELDGQDSAVNIFTCMNTTKKKDPARRCLFGKPGKEEVDAWLIDSLKELDGNRASKFNFDFENDRPLEDQDGDYAFEAVDETKVPSFYRTKMYTPDEHRRRIAPPPIATLETDALEDDMTEEGHVLDYVAMNTRSHDAARGAASTCMAGTSARTSVAARVATHRTVVRSGRLPETTGKTGSKKLISEAGGSGVRKRPMKQPAITSRFFFLKVCNGLYKLSLIIVFHGVCVVVMRILLIPSQ</sequence>
<dbReference type="Pfam" id="PF02234">
    <property type="entry name" value="CDI"/>
    <property type="match status" value="1"/>
</dbReference>
<keyword evidence="7" id="KW-0472">Membrane</keyword>
<comment type="similarity">
    <text evidence="2">Belongs to the CDI family.</text>
</comment>
<dbReference type="Proteomes" id="UP000036681">
    <property type="component" value="Unplaced"/>
</dbReference>
<keyword evidence="7" id="KW-1133">Transmembrane helix</keyword>
<evidence type="ECO:0000256" key="2">
    <source>
        <dbReference type="ARBA" id="ARBA00006726"/>
    </source>
</evidence>
<dbReference type="InterPro" id="IPR003175">
    <property type="entry name" value="CDI_dom"/>
</dbReference>
<keyword evidence="7" id="KW-0812">Transmembrane</keyword>
<evidence type="ECO:0000256" key="7">
    <source>
        <dbReference type="SAM" id="Phobius"/>
    </source>
</evidence>
<dbReference type="WBParaSite" id="ALUE_0001563901-mRNA-1">
    <property type="protein sequence ID" value="ALUE_0001563901-mRNA-1"/>
    <property type="gene ID" value="ALUE_0001563901"/>
</dbReference>
<evidence type="ECO:0000259" key="8">
    <source>
        <dbReference type="Pfam" id="PF02234"/>
    </source>
</evidence>
<evidence type="ECO:0000256" key="1">
    <source>
        <dbReference type="ARBA" id="ARBA00004123"/>
    </source>
</evidence>
<dbReference type="PANTHER" id="PTHR10265:SF45">
    <property type="entry name" value="DACAPO"/>
    <property type="match status" value="1"/>
</dbReference>
<dbReference type="InterPro" id="IPR044898">
    <property type="entry name" value="CDI_dom_sf"/>
</dbReference>
<keyword evidence="9" id="KW-1185">Reference proteome</keyword>
<evidence type="ECO:0000256" key="6">
    <source>
        <dbReference type="SAM" id="MobiDB-lite"/>
    </source>
</evidence>
<protein>
    <submittedName>
        <fullName evidence="10">CDI domain-containing protein</fullName>
    </submittedName>
</protein>
<keyword evidence="4" id="KW-0539">Nucleus</keyword>
<dbReference type="PANTHER" id="PTHR10265">
    <property type="entry name" value="CYCLIN-DEPENDENT KINASE INHIBITOR 1"/>
    <property type="match status" value="1"/>
</dbReference>
<organism evidence="9 10">
    <name type="scientific">Ascaris lumbricoides</name>
    <name type="common">Giant roundworm</name>
    <dbReference type="NCBI Taxonomy" id="6252"/>
    <lineage>
        <taxon>Eukaryota</taxon>
        <taxon>Metazoa</taxon>
        <taxon>Ecdysozoa</taxon>
        <taxon>Nematoda</taxon>
        <taxon>Chromadorea</taxon>
        <taxon>Rhabditida</taxon>
        <taxon>Spirurina</taxon>
        <taxon>Ascaridomorpha</taxon>
        <taxon>Ascaridoidea</taxon>
        <taxon>Ascarididae</taxon>
        <taxon>Ascaris</taxon>
    </lineage>
</organism>
<comment type="subcellular location">
    <subcellularLocation>
        <location evidence="1">Nucleus</location>
    </subcellularLocation>
</comment>
<evidence type="ECO:0000256" key="4">
    <source>
        <dbReference type="ARBA" id="ARBA00023242"/>
    </source>
</evidence>
<keyword evidence="5" id="KW-0131">Cell cycle</keyword>